<accession>A0A4R5VW73</accession>
<dbReference type="OrthoDB" id="8583694at2"/>
<dbReference type="CDD" id="cd00082">
    <property type="entry name" value="HisKA"/>
    <property type="match status" value="1"/>
</dbReference>
<dbReference type="SMART" id="SM00388">
    <property type="entry name" value="HisKA"/>
    <property type="match status" value="1"/>
</dbReference>
<dbReference type="AlphaFoldDB" id="A0A4R5VW73"/>
<keyword evidence="9 10" id="KW-0472">Membrane</keyword>
<keyword evidence="6 10" id="KW-0812">Transmembrane</keyword>
<comment type="caution">
    <text evidence="12">The sequence shown here is derived from an EMBL/GenBank/DDBJ whole genome shotgun (WGS) entry which is preliminary data.</text>
</comment>
<evidence type="ECO:0000256" key="5">
    <source>
        <dbReference type="ARBA" id="ARBA00022679"/>
    </source>
</evidence>
<dbReference type="SUPFAM" id="SSF55874">
    <property type="entry name" value="ATPase domain of HSP90 chaperone/DNA topoisomerase II/histidine kinase"/>
    <property type="match status" value="1"/>
</dbReference>
<dbReference type="InterPro" id="IPR036097">
    <property type="entry name" value="HisK_dim/P_sf"/>
</dbReference>
<dbReference type="Pfam" id="PF08521">
    <property type="entry name" value="2CSK_N"/>
    <property type="match status" value="1"/>
</dbReference>
<gene>
    <name evidence="12" type="ORF">E2I14_14900</name>
</gene>
<dbReference type="PRINTS" id="PR00344">
    <property type="entry name" value="BCTRLSENSOR"/>
</dbReference>
<dbReference type="InterPro" id="IPR036890">
    <property type="entry name" value="HATPase_C_sf"/>
</dbReference>
<feature type="transmembrane region" description="Helical" evidence="10">
    <location>
        <begin position="12"/>
        <end position="31"/>
    </location>
</feature>
<evidence type="ECO:0000256" key="2">
    <source>
        <dbReference type="ARBA" id="ARBA00004370"/>
    </source>
</evidence>
<evidence type="ECO:0000256" key="9">
    <source>
        <dbReference type="ARBA" id="ARBA00023136"/>
    </source>
</evidence>
<proteinExistence type="predicted"/>
<dbReference type="PANTHER" id="PTHR45436:SF1">
    <property type="entry name" value="SENSOR PROTEIN QSEC"/>
    <property type="match status" value="1"/>
</dbReference>
<keyword evidence="7 12" id="KW-0418">Kinase</keyword>
<evidence type="ECO:0000256" key="4">
    <source>
        <dbReference type="ARBA" id="ARBA00022553"/>
    </source>
</evidence>
<feature type="domain" description="Histidine kinase" evidence="11">
    <location>
        <begin position="239"/>
        <end position="451"/>
    </location>
</feature>
<evidence type="ECO:0000259" key="11">
    <source>
        <dbReference type="PROSITE" id="PS50109"/>
    </source>
</evidence>
<keyword evidence="8 10" id="KW-1133">Transmembrane helix</keyword>
<comment type="catalytic activity">
    <reaction evidence="1">
        <text>ATP + protein L-histidine = ADP + protein N-phospho-L-histidine.</text>
        <dbReference type="EC" id="2.7.13.3"/>
    </reaction>
</comment>
<dbReference type="PANTHER" id="PTHR45436">
    <property type="entry name" value="SENSOR HISTIDINE KINASE YKOH"/>
    <property type="match status" value="1"/>
</dbReference>
<dbReference type="InterPro" id="IPR003661">
    <property type="entry name" value="HisK_dim/P_dom"/>
</dbReference>
<dbReference type="EC" id="2.7.13.3" evidence="3"/>
<organism evidence="12 13">
    <name type="scientific">Sapientia aquatica</name>
    <dbReference type="NCBI Taxonomy" id="1549640"/>
    <lineage>
        <taxon>Bacteria</taxon>
        <taxon>Pseudomonadati</taxon>
        <taxon>Pseudomonadota</taxon>
        <taxon>Betaproteobacteria</taxon>
        <taxon>Burkholderiales</taxon>
        <taxon>Oxalobacteraceae</taxon>
        <taxon>Sapientia</taxon>
    </lineage>
</organism>
<dbReference type="EMBL" id="SMYL01000009">
    <property type="protein sequence ID" value="TDK63494.1"/>
    <property type="molecule type" value="Genomic_DNA"/>
</dbReference>
<dbReference type="InterPro" id="IPR003594">
    <property type="entry name" value="HATPase_dom"/>
</dbReference>
<dbReference type="RefSeq" id="WP_133329944.1">
    <property type="nucleotide sequence ID" value="NZ_SMYL01000009.1"/>
</dbReference>
<dbReference type="SUPFAM" id="SSF47384">
    <property type="entry name" value="Homodimeric domain of signal transducing histidine kinase"/>
    <property type="match status" value="1"/>
</dbReference>
<dbReference type="GO" id="GO:0000155">
    <property type="term" value="F:phosphorelay sensor kinase activity"/>
    <property type="evidence" value="ECO:0007669"/>
    <property type="project" value="InterPro"/>
</dbReference>
<dbReference type="Gene3D" id="1.10.287.130">
    <property type="match status" value="1"/>
</dbReference>
<evidence type="ECO:0000256" key="7">
    <source>
        <dbReference type="ARBA" id="ARBA00022777"/>
    </source>
</evidence>
<dbReference type="GO" id="GO:0005886">
    <property type="term" value="C:plasma membrane"/>
    <property type="evidence" value="ECO:0007669"/>
    <property type="project" value="TreeGrafter"/>
</dbReference>
<evidence type="ECO:0000256" key="8">
    <source>
        <dbReference type="ARBA" id="ARBA00022989"/>
    </source>
</evidence>
<sequence>MTSLRVNLLKWLIAPLLIINLLGAALTYWLAWTPAQTAFDQSLADTGWAIVPRLSEVNGEIKINLPQKEEQILRIDHFNIVYFVVRNSAGEILAGDPDFPVLPFPAKVDTPETYDASMRGEPIRIIGLTHAIGNKNVFIGVAETLRKRNNIRSVIVLSLLLLEGLLTAVTVGIVWFAITRGLFPLKKMQTDLSLRKRDDLSPMPIEQVALELHPLVSAMNNLLHKAEVGAINQQNFLANVAHQLRTPLAGLKLQIEWLAQRHQADADTTYSTDLMLSSTNRMIRQTNQLLALARAEPSNFIKTRLEPLSLDKLVEESIQHFIQESDKKQIDLGFDLSHTVVMGDRFLMRDLIDNLIDNAIRYSPEFGRVTVSCVQRDGFGVLSVEDSGPGIAASERELIFNRFYRLNDKVTGSGLGLAIVRDIATDHNATIVLNNGEGGLGTVFKVQIPKA</sequence>
<dbReference type="InterPro" id="IPR013727">
    <property type="entry name" value="2CSK_N"/>
</dbReference>
<dbReference type="Pfam" id="PF00512">
    <property type="entry name" value="HisKA"/>
    <property type="match status" value="1"/>
</dbReference>
<dbReference type="InterPro" id="IPR005467">
    <property type="entry name" value="His_kinase_dom"/>
</dbReference>
<keyword evidence="4" id="KW-0597">Phosphoprotein</keyword>
<dbReference type="InterPro" id="IPR050428">
    <property type="entry name" value="TCS_sensor_his_kinase"/>
</dbReference>
<dbReference type="SMART" id="SM00387">
    <property type="entry name" value="HATPase_c"/>
    <property type="match status" value="1"/>
</dbReference>
<evidence type="ECO:0000256" key="10">
    <source>
        <dbReference type="SAM" id="Phobius"/>
    </source>
</evidence>
<dbReference type="PROSITE" id="PS50109">
    <property type="entry name" value="HIS_KIN"/>
    <property type="match status" value="1"/>
</dbReference>
<dbReference type="InterPro" id="IPR004358">
    <property type="entry name" value="Sig_transdc_His_kin-like_C"/>
</dbReference>
<dbReference type="CDD" id="cd00075">
    <property type="entry name" value="HATPase"/>
    <property type="match status" value="1"/>
</dbReference>
<comment type="subcellular location">
    <subcellularLocation>
        <location evidence="2">Membrane</location>
    </subcellularLocation>
</comment>
<dbReference type="Gene3D" id="3.30.565.10">
    <property type="entry name" value="Histidine kinase-like ATPase, C-terminal domain"/>
    <property type="match status" value="1"/>
</dbReference>
<keyword evidence="5" id="KW-0808">Transferase</keyword>
<feature type="transmembrane region" description="Helical" evidence="10">
    <location>
        <begin position="154"/>
        <end position="178"/>
    </location>
</feature>
<protein>
    <recommendedName>
        <fullName evidence="3">histidine kinase</fullName>
        <ecNumber evidence="3">2.7.13.3</ecNumber>
    </recommendedName>
</protein>
<evidence type="ECO:0000256" key="1">
    <source>
        <dbReference type="ARBA" id="ARBA00000085"/>
    </source>
</evidence>
<dbReference type="Pfam" id="PF02518">
    <property type="entry name" value="HATPase_c"/>
    <property type="match status" value="1"/>
</dbReference>
<evidence type="ECO:0000256" key="3">
    <source>
        <dbReference type="ARBA" id="ARBA00012438"/>
    </source>
</evidence>
<keyword evidence="13" id="KW-1185">Reference proteome</keyword>
<reference evidence="12 13" key="1">
    <citation type="submission" date="2019-03" db="EMBL/GenBank/DDBJ databases">
        <title>Sapientia aquatica gen. nov., sp. nov., isolated from a crater lake.</title>
        <authorList>
            <person name="Felfoldi T."/>
            <person name="Szabo A."/>
            <person name="Toth E."/>
            <person name="Schumann P."/>
            <person name="Keki Z."/>
            <person name="Marialigeti K."/>
            <person name="Mathe I."/>
        </authorList>
    </citation>
    <scope>NUCLEOTIDE SEQUENCE [LARGE SCALE GENOMIC DNA]</scope>
    <source>
        <strain evidence="12 13">SA-152</strain>
    </source>
</reference>
<dbReference type="Proteomes" id="UP000294829">
    <property type="component" value="Unassembled WGS sequence"/>
</dbReference>
<name>A0A4R5VW73_9BURK</name>
<evidence type="ECO:0000313" key="13">
    <source>
        <dbReference type="Proteomes" id="UP000294829"/>
    </source>
</evidence>
<evidence type="ECO:0000256" key="6">
    <source>
        <dbReference type="ARBA" id="ARBA00022692"/>
    </source>
</evidence>
<evidence type="ECO:0000313" key="12">
    <source>
        <dbReference type="EMBL" id="TDK63494.1"/>
    </source>
</evidence>